<evidence type="ECO:0000313" key="1">
    <source>
        <dbReference type="EMBL" id="MBB4000149.1"/>
    </source>
</evidence>
<organism evidence="1 2">
    <name type="scientific">Aureimonas pseudogalii</name>
    <dbReference type="NCBI Taxonomy" id="1744844"/>
    <lineage>
        <taxon>Bacteria</taxon>
        <taxon>Pseudomonadati</taxon>
        <taxon>Pseudomonadota</taxon>
        <taxon>Alphaproteobacteria</taxon>
        <taxon>Hyphomicrobiales</taxon>
        <taxon>Aurantimonadaceae</taxon>
        <taxon>Aureimonas</taxon>
    </lineage>
</organism>
<gene>
    <name evidence="1" type="ORF">GGR04_004025</name>
</gene>
<accession>A0A7W6H7N8</accession>
<protein>
    <submittedName>
        <fullName evidence="1">Uncharacterized protein</fullName>
    </submittedName>
</protein>
<proteinExistence type="predicted"/>
<dbReference type="AlphaFoldDB" id="A0A7W6H7N8"/>
<reference evidence="1 2" key="1">
    <citation type="submission" date="2020-08" db="EMBL/GenBank/DDBJ databases">
        <title>Genomic Encyclopedia of Type Strains, Phase IV (KMG-IV): sequencing the most valuable type-strain genomes for metagenomic binning, comparative biology and taxonomic classification.</title>
        <authorList>
            <person name="Goeker M."/>
        </authorList>
    </citation>
    <scope>NUCLEOTIDE SEQUENCE [LARGE SCALE GENOMIC DNA]</scope>
    <source>
        <strain evidence="1 2">DSM 102238</strain>
    </source>
</reference>
<dbReference type="Proteomes" id="UP000542776">
    <property type="component" value="Unassembled WGS sequence"/>
</dbReference>
<sequence>MRFTADDAFELRGTEDAIILDLPAAQRIMDLHDATIGEFYEFTGKEIDAIDAGDLLAFLGY</sequence>
<dbReference type="EMBL" id="JACIEK010000015">
    <property type="protein sequence ID" value="MBB4000149.1"/>
    <property type="molecule type" value="Genomic_DNA"/>
</dbReference>
<name>A0A7W6H7N8_9HYPH</name>
<dbReference type="RefSeq" id="WP_183201743.1">
    <property type="nucleotide sequence ID" value="NZ_JACIEK010000015.1"/>
</dbReference>
<keyword evidence="2" id="KW-1185">Reference proteome</keyword>
<comment type="caution">
    <text evidence="1">The sequence shown here is derived from an EMBL/GenBank/DDBJ whole genome shotgun (WGS) entry which is preliminary data.</text>
</comment>
<evidence type="ECO:0000313" key="2">
    <source>
        <dbReference type="Proteomes" id="UP000542776"/>
    </source>
</evidence>